<sequence>MIIIKNNNNYSNNNNLIFFKIVKNKLLVKKILEYIKIISDVHFFYGRTLSSTVTVRYHHFVRYYHDINDTEWICRNGYFALLLDKLVRGDRLVWSKHSLDTLFEHSRSLGIQYFSTLFELIGSRKQLGHIYRYCLTPSAIVRHTESLLKNDGDLQVFCYFYKQSMTCITTNSLLIAIESGSYQIINYLYHYNTSTFIDLLLSTTTTKIKDKKLNILQLAIESKSKDMILFIYHILINNSNINNNNNSNNYNNSISIYYILKCIDDLPTIRYLLDNNHNNNLIEFTKSEFYSYIDHAIPIDSITINHINIVIYILEKFIGVELPLLSEITKRVIHLSSGNQLILNQLVLFELLLSNSDIYNSVTIKYKVKHLISLGSMDITRYLIGYIDRLPVHIKPLLLEYCSEVGTIEQLCYIDSLDYAHNLDYVLDLANSYDKLVYLYGKVKRLTHLAVDNAAYRGDIDSVAFLIGHCQAPFRSAVYTAASKRHLNVLEYLLNHLNNLDTATPTPFYFHYNNCQSVEFLVTNFARLSQLYRFQENIITIVFQYACYYGYKSVVLFIIEYYSASVCNSNKYLELAVMAGQVEILYILMDWSESTNRLIISSHWQYCLCFGDRSFHQRVIQYCNNNFGSIQTDHLFEGIFIRGQINLLRYLHQDLKLKLPLDIELAIVNNHIDIIEYYQYNQLNSNIQRLEQIYNNDNLILSTT</sequence>
<dbReference type="SUPFAM" id="SSF48403">
    <property type="entry name" value="Ankyrin repeat"/>
    <property type="match status" value="1"/>
</dbReference>
<keyword evidence="2" id="KW-1185">Reference proteome</keyword>
<proteinExistence type="predicted"/>
<dbReference type="AlphaFoldDB" id="D3BJ02"/>
<dbReference type="GeneID" id="31363717"/>
<dbReference type="InterPro" id="IPR052050">
    <property type="entry name" value="SecEffector_AnkRepeat"/>
</dbReference>
<dbReference type="InParanoid" id="D3BJ02"/>
<protein>
    <recommendedName>
        <fullName evidence="3">Ankyrin repeat-containing protein</fullName>
    </recommendedName>
</protein>
<dbReference type="PANTHER" id="PTHR46586:SF3">
    <property type="entry name" value="ANKYRIN REPEAT-CONTAINING PROTEIN"/>
    <property type="match status" value="1"/>
</dbReference>
<evidence type="ECO:0000313" key="2">
    <source>
        <dbReference type="Proteomes" id="UP000001396"/>
    </source>
</evidence>
<organism evidence="1 2">
    <name type="scientific">Heterostelium pallidum (strain ATCC 26659 / Pp 5 / PN500)</name>
    <name type="common">Cellular slime mold</name>
    <name type="synonym">Polysphondylium pallidum</name>
    <dbReference type="NCBI Taxonomy" id="670386"/>
    <lineage>
        <taxon>Eukaryota</taxon>
        <taxon>Amoebozoa</taxon>
        <taxon>Evosea</taxon>
        <taxon>Eumycetozoa</taxon>
        <taxon>Dictyostelia</taxon>
        <taxon>Acytosteliales</taxon>
        <taxon>Acytosteliaceae</taxon>
        <taxon>Heterostelium</taxon>
    </lineage>
</organism>
<comment type="caution">
    <text evidence="1">The sequence shown here is derived from an EMBL/GenBank/DDBJ whole genome shotgun (WGS) entry which is preliminary data.</text>
</comment>
<dbReference type="Proteomes" id="UP000001396">
    <property type="component" value="Unassembled WGS sequence"/>
</dbReference>
<evidence type="ECO:0000313" key="1">
    <source>
        <dbReference type="EMBL" id="EFA78776.1"/>
    </source>
</evidence>
<dbReference type="PANTHER" id="PTHR46586">
    <property type="entry name" value="ANKYRIN REPEAT-CONTAINING PROTEIN"/>
    <property type="match status" value="1"/>
</dbReference>
<dbReference type="EMBL" id="ADBJ01000037">
    <property type="protein sequence ID" value="EFA78776.1"/>
    <property type="molecule type" value="Genomic_DNA"/>
</dbReference>
<dbReference type="Gene3D" id="1.25.40.20">
    <property type="entry name" value="Ankyrin repeat-containing domain"/>
    <property type="match status" value="1"/>
</dbReference>
<gene>
    <name evidence="1" type="ORF">PPL_08237</name>
</gene>
<evidence type="ECO:0008006" key="3">
    <source>
        <dbReference type="Google" id="ProtNLM"/>
    </source>
</evidence>
<reference evidence="1 2" key="1">
    <citation type="journal article" date="2011" name="Genome Res.">
        <title>Phylogeny-wide analysis of social amoeba genomes highlights ancient origins for complex intercellular communication.</title>
        <authorList>
            <person name="Heidel A.J."/>
            <person name="Lawal H.M."/>
            <person name="Felder M."/>
            <person name="Schilde C."/>
            <person name="Helps N.R."/>
            <person name="Tunggal B."/>
            <person name="Rivero F."/>
            <person name="John U."/>
            <person name="Schleicher M."/>
            <person name="Eichinger L."/>
            <person name="Platzer M."/>
            <person name="Noegel A.A."/>
            <person name="Schaap P."/>
            <person name="Gloeckner G."/>
        </authorList>
    </citation>
    <scope>NUCLEOTIDE SEQUENCE [LARGE SCALE GENOMIC DNA]</scope>
    <source>
        <strain evidence="2">ATCC 26659 / Pp 5 / PN500</strain>
    </source>
</reference>
<accession>D3BJ02</accession>
<dbReference type="OMA" id="DINDTEW"/>
<dbReference type="InterPro" id="IPR036770">
    <property type="entry name" value="Ankyrin_rpt-contain_sf"/>
</dbReference>
<name>D3BJ02_HETP5</name>
<dbReference type="RefSeq" id="XP_020430900.1">
    <property type="nucleotide sequence ID" value="XM_020579061.1"/>
</dbReference>